<dbReference type="Gene3D" id="3.30.360.10">
    <property type="entry name" value="Dihydrodipicolinate Reductase, domain 2"/>
    <property type="match status" value="1"/>
</dbReference>
<feature type="domain" description="Gfo/Idh/MocA-like oxidoreductase N-terminal" evidence="3">
    <location>
        <begin position="9"/>
        <end position="126"/>
    </location>
</feature>
<dbReference type="Pfam" id="PF02894">
    <property type="entry name" value="GFO_IDH_MocA_C"/>
    <property type="match status" value="1"/>
</dbReference>
<sequence length="366" mass="39209">MTDEQAGPVRVGLIGYGLSGKTFHAPLIASVAGLELRAVSSRDTDKVQADFSGMVVHADPHALIGAEDIDLVVIATPNETHAPLARAAIAAGKHVVIDKPFTLDLDEARGLVALAEDRGVLLSVFHNRRWDSDFLTVRAAIDAGIVGDVTHFESHFDRFRPDVRDRWRERSGPGSGIWYDLGPHLVDQALLLFGLPDTVQASIATQRPGAMTDDWAHVVLSYGHRRVILQASMLVAGGVDRFTVHGTAGSMTKRCADRQEAQLLSGMRPGDANWGEDPDPLVIHVANGQREQRALPGDQRHYYRGIAAAVRGAAKNPVEPIEALAVMAVVEAAFLSAKTGAATALALTDRERDAAARALSSATVQI</sequence>
<dbReference type="Pfam" id="PF01408">
    <property type="entry name" value="GFO_IDH_MocA"/>
    <property type="match status" value="1"/>
</dbReference>
<dbReference type="InterPro" id="IPR000683">
    <property type="entry name" value="Gfo/Idh/MocA-like_OxRdtase_N"/>
</dbReference>
<dbReference type="PANTHER" id="PTHR43708:SF5">
    <property type="entry name" value="CONSERVED EXPRESSED OXIDOREDUCTASE (EUROFUNG)-RELATED"/>
    <property type="match status" value="1"/>
</dbReference>
<dbReference type="GO" id="GO:0016491">
    <property type="term" value="F:oxidoreductase activity"/>
    <property type="evidence" value="ECO:0007669"/>
    <property type="project" value="UniProtKB-KW"/>
</dbReference>
<evidence type="ECO:0000256" key="1">
    <source>
        <dbReference type="ARBA" id="ARBA00010928"/>
    </source>
</evidence>
<evidence type="ECO:0000256" key="2">
    <source>
        <dbReference type="ARBA" id="ARBA00023002"/>
    </source>
</evidence>
<gene>
    <name evidence="5" type="ORF">C8J25_10191</name>
</gene>
<dbReference type="InterPro" id="IPR036291">
    <property type="entry name" value="NAD(P)-bd_dom_sf"/>
</dbReference>
<dbReference type="EMBL" id="QAYE01000001">
    <property type="protein sequence ID" value="PTW48594.1"/>
    <property type="molecule type" value="Genomic_DNA"/>
</dbReference>
<dbReference type="GO" id="GO:0000166">
    <property type="term" value="F:nucleotide binding"/>
    <property type="evidence" value="ECO:0007669"/>
    <property type="project" value="InterPro"/>
</dbReference>
<keyword evidence="2" id="KW-0560">Oxidoreductase</keyword>
<dbReference type="OrthoDB" id="9792935at2"/>
<proteinExistence type="inferred from homology"/>
<dbReference type="Gene3D" id="3.40.50.720">
    <property type="entry name" value="NAD(P)-binding Rossmann-like Domain"/>
    <property type="match status" value="1"/>
</dbReference>
<name>A0A2T5UAT7_9SPHN</name>
<organism evidence="5 6">
    <name type="scientific">Sphingomonas faeni</name>
    <dbReference type="NCBI Taxonomy" id="185950"/>
    <lineage>
        <taxon>Bacteria</taxon>
        <taxon>Pseudomonadati</taxon>
        <taxon>Pseudomonadota</taxon>
        <taxon>Alphaproteobacteria</taxon>
        <taxon>Sphingomonadales</taxon>
        <taxon>Sphingomonadaceae</taxon>
        <taxon>Sphingomonas</taxon>
    </lineage>
</organism>
<comment type="similarity">
    <text evidence="1">Belongs to the Gfo/Idh/MocA family.</text>
</comment>
<evidence type="ECO:0000259" key="3">
    <source>
        <dbReference type="Pfam" id="PF01408"/>
    </source>
</evidence>
<comment type="caution">
    <text evidence="5">The sequence shown here is derived from an EMBL/GenBank/DDBJ whole genome shotgun (WGS) entry which is preliminary data.</text>
</comment>
<evidence type="ECO:0000313" key="5">
    <source>
        <dbReference type="EMBL" id="PTW48594.1"/>
    </source>
</evidence>
<dbReference type="AlphaFoldDB" id="A0A2T5UAT7"/>
<dbReference type="GeneID" id="91004196"/>
<evidence type="ECO:0000259" key="4">
    <source>
        <dbReference type="Pfam" id="PF02894"/>
    </source>
</evidence>
<feature type="domain" description="Gfo/Idh/MocA-like oxidoreductase C-terminal" evidence="4">
    <location>
        <begin position="138"/>
        <end position="341"/>
    </location>
</feature>
<accession>A0A2T5UAT7</accession>
<protein>
    <submittedName>
        <fullName evidence="5">Putative dehydrogenase</fullName>
    </submittedName>
</protein>
<dbReference type="InterPro" id="IPR004104">
    <property type="entry name" value="Gfo/Idh/MocA-like_OxRdtase_C"/>
</dbReference>
<evidence type="ECO:0000313" key="6">
    <source>
        <dbReference type="Proteomes" id="UP000244013"/>
    </source>
</evidence>
<dbReference type="PANTHER" id="PTHR43708">
    <property type="entry name" value="CONSERVED EXPRESSED OXIDOREDUCTASE (EUROFUNG)"/>
    <property type="match status" value="1"/>
</dbReference>
<reference evidence="5 6" key="1">
    <citation type="submission" date="2018-04" db="EMBL/GenBank/DDBJ databases">
        <title>Genomic Encyclopedia of Type Strains, Phase III (KMG-III): the genomes of soil and plant-associated and newly described type strains.</title>
        <authorList>
            <person name="Whitman W."/>
        </authorList>
    </citation>
    <scope>NUCLEOTIDE SEQUENCE [LARGE SCALE GENOMIC DNA]</scope>
    <source>
        <strain evidence="5 6">MA-olki</strain>
    </source>
</reference>
<dbReference type="Proteomes" id="UP000244013">
    <property type="component" value="Unassembled WGS sequence"/>
</dbReference>
<dbReference type="SUPFAM" id="SSF51735">
    <property type="entry name" value="NAD(P)-binding Rossmann-fold domains"/>
    <property type="match status" value="1"/>
</dbReference>
<dbReference type="RefSeq" id="WP_107952500.1">
    <property type="nucleotide sequence ID" value="NZ_QAYE01000001.1"/>
</dbReference>
<dbReference type="InterPro" id="IPR051317">
    <property type="entry name" value="Gfo/Idh/MocA_oxidoreduct"/>
</dbReference>
<dbReference type="NCBIfam" id="NF008607">
    <property type="entry name" value="PRK11579.1"/>
    <property type="match status" value="1"/>
</dbReference>